<evidence type="ECO:0000259" key="2">
    <source>
        <dbReference type="Pfam" id="PF13548"/>
    </source>
</evidence>
<evidence type="ECO:0000256" key="1">
    <source>
        <dbReference type="SAM" id="Phobius"/>
    </source>
</evidence>
<protein>
    <submittedName>
        <fullName evidence="3">Membrane protein</fullName>
    </submittedName>
</protein>
<name>A0AAN1XZC0_UNVUL</name>
<keyword evidence="1" id="KW-1133">Transmembrane helix</keyword>
<reference evidence="3 4" key="1">
    <citation type="journal article" date="2022" name="ISME Commun">
        <title>Vulcanimicrobium alpinus gen. nov. sp. nov., the first cultivated representative of the candidate phylum 'Eremiobacterota', is a metabolically versatile aerobic anoxygenic phototroph.</title>
        <authorList>
            <person name="Yabe S."/>
            <person name="Muto K."/>
            <person name="Abe K."/>
            <person name="Yokota A."/>
            <person name="Staudigel H."/>
            <person name="Tebo B.M."/>
        </authorList>
    </citation>
    <scope>NUCLEOTIDE SEQUENCE [LARGE SCALE GENOMIC DNA]</scope>
    <source>
        <strain evidence="3 4">WC8-2</strain>
    </source>
</reference>
<feature type="transmembrane region" description="Helical" evidence="1">
    <location>
        <begin position="161"/>
        <end position="183"/>
    </location>
</feature>
<dbReference type="InterPro" id="IPR025196">
    <property type="entry name" value="DUF4126"/>
</dbReference>
<dbReference type="AlphaFoldDB" id="A0AAN1XZC0"/>
<dbReference type="RefSeq" id="WP_317995267.1">
    <property type="nucleotide sequence ID" value="NZ_AP025523.1"/>
</dbReference>
<dbReference type="KEGG" id="vab:WPS_29660"/>
<dbReference type="Pfam" id="PF13548">
    <property type="entry name" value="DUF4126"/>
    <property type="match status" value="1"/>
</dbReference>
<dbReference type="EMBL" id="AP025523">
    <property type="protein sequence ID" value="BDE07690.1"/>
    <property type="molecule type" value="Genomic_DNA"/>
</dbReference>
<gene>
    <name evidence="3" type="ORF">WPS_29660</name>
</gene>
<feature type="transmembrane region" description="Helical" evidence="1">
    <location>
        <begin position="44"/>
        <end position="64"/>
    </location>
</feature>
<proteinExistence type="predicted"/>
<keyword evidence="1" id="KW-0472">Membrane</keyword>
<organism evidence="3 4">
    <name type="scientific">Vulcanimicrobium alpinum</name>
    <dbReference type="NCBI Taxonomy" id="3016050"/>
    <lineage>
        <taxon>Bacteria</taxon>
        <taxon>Bacillati</taxon>
        <taxon>Vulcanimicrobiota</taxon>
        <taxon>Vulcanimicrobiia</taxon>
        <taxon>Vulcanimicrobiales</taxon>
        <taxon>Vulcanimicrobiaceae</taxon>
        <taxon>Vulcanimicrobium</taxon>
    </lineage>
</organism>
<keyword evidence="4" id="KW-1185">Reference proteome</keyword>
<sequence>MDVHDLALAYSLSSIAGLRAGLTIAALSLAVHLHWLAAPPGMQWIGSDATLGIAAVLVVADFVADKVPGVDHVLHLVHAVLAPVAGGTAALVSDPALSDGNGTAIALAVAAGANALGVHGLRSSARAASTVTTFGALNPVVSIVEDVAALVALVLAFFVPILVAIAALLCTLAAILVVCRILARRLTRAA</sequence>
<feature type="domain" description="DUF4126" evidence="2">
    <location>
        <begin position="6"/>
        <end position="178"/>
    </location>
</feature>
<keyword evidence="1" id="KW-0812">Transmembrane</keyword>
<evidence type="ECO:0000313" key="4">
    <source>
        <dbReference type="Proteomes" id="UP001317532"/>
    </source>
</evidence>
<feature type="transmembrane region" description="Helical" evidence="1">
    <location>
        <begin position="133"/>
        <end position="155"/>
    </location>
</feature>
<evidence type="ECO:0000313" key="3">
    <source>
        <dbReference type="EMBL" id="BDE07690.1"/>
    </source>
</evidence>
<feature type="transmembrane region" description="Helical" evidence="1">
    <location>
        <begin position="104"/>
        <end position="121"/>
    </location>
</feature>
<dbReference type="Proteomes" id="UP001317532">
    <property type="component" value="Chromosome"/>
</dbReference>
<accession>A0AAN1XZC0</accession>
<feature type="transmembrane region" description="Helical" evidence="1">
    <location>
        <begin position="20"/>
        <end position="38"/>
    </location>
</feature>